<sequence length="169" mass="19338">MEKKLIIINGTMGSGKSTVCQVLTKRLQPSVFLDGDWCWMMEPFKVSTETKTVVLDNITYLLNNYLHCSAWEYVIFCWVLPTEAIAEELIARLDLPDVSVYRFSLLISDKELRRRIEADINAGRRRIDSTAKSLAYNPAYSQMNTRKIDVSEITPQQAAEQICAELLIK</sequence>
<accession>A0A645GZU2</accession>
<dbReference type="InterPro" id="IPR027417">
    <property type="entry name" value="P-loop_NTPase"/>
</dbReference>
<dbReference type="AlphaFoldDB" id="A0A645GZU2"/>
<evidence type="ECO:0000313" key="1">
    <source>
        <dbReference type="EMBL" id="MPN32325.1"/>
    </source>
</evidence>
<dbReference type="Pfam" id="PF13238">
    <property type="entry name" value="AAA_18"/>
    <property type="match status" value="1"/>
</dbReference>
<gene>
    <name evidence="1" type="ORF">SDC9_179803</name>
</gene>
<dbReference type="SUPFAM" id="SSF52540">
    <property type="entry name" value="P-loop containing nucleoside triphosphate hydrolases"/>
    <property type="match status" value="1"/>
</dbReference>
<protein>
    <recommendedName>
        <fullName evidence="2">Shikimate kinase</fullName>
    </recommendedName>
</protein>
<name>A0A645GZU2_9ZZZZ</name>
<dbReference type="Gene3D" id="3.40.50.300">
    <property type="entry name" value="P-loop containing nucleotide triphosphate hydrolases"/>
    <property type="match status" value="1"/>
</dbReference>
<dbReference type="EMBL" id="VSSQ01084265">
    <property type="protein sequence ID" value="MPN32325.1"/>
    <property type="molecule type" value="Genomic_DNA"/>
</dbReference>
<organism evidence="1">
    <name type="scientific">bioreactor metagenome</name>
    <dbReference type="NCBI Taxonomy" id="1076179"/>
    <lineage>
        <taxon>unclassified sequences</taxon>
        <taxon>metagenomes</taxon>
        <taxon>ecological metagenomes</taxon>
    </lineage>
</organism>
<reference evidence="1" key="1">
    <citation type="submission" date="2019-08" db="EMBL/GenBank/DDBJ databases">
        <authorList>
            <person name="Kucharzyk K."/>
            <person name="Murdoch R.W."/>
            <person name="Higgins S."/>
            <person name="Loffler F."/>
        </authorList>
    </citation>
    <scope>NUCLEOTIDE SEQUENCE</scope>
</reference>
<evidence type="ECO:0008006" key="2">
    <source>
        <dbReference type="Google" id="ProtNLM"/>
    </source>
</evidence>
<proteinExistence type="predicted"/>
<comment type="caution">
    <text evidence="1">The sequence shown here is derived from an EMBL/GenBank/DDBJ whole genome shotgun (WGS) entry which is preliminary data.</text>
</comment>